<reference evidence="3 4" key="1">
    <citation type="submission" date="2017-11" db="EMBL/GenBank/DDBJ databases">
        <title>Complete genome of a free-living desiccation-tolerant cyanobacterium and its photosynthetic adaptation to extreme terrestrial habitat.</title>
        <authorList>
            <person name="Shang J."/>
        </authorList>
    </citation>
    <scope>NUCLEOTIDE SEQUENCE [LARGE SCALE GENOMIC DNA]</scope>
    <source>
        <strain evidence="3 4">CCNUN1</strain>
        <plasmid evidence="4">pnfsy08</plasmid>
    </source>
</reference>
<dbReference type="Pfam" id="PF03050">
    <property type="entry name" value="DDE_Tnp_IS66"/>
    <property type="match status" value="1"/>
</dbReference>
<protein>
    <submittedName>
        <fullName evidence="3">Regulator of replication initiation timing</fullName>
    </submittedName>
</protein>
<dbReference type="RefSeq" id="WP_100904028.1">
    <property type="nucleotide sequence ID" value="NZ_CAWNNC010000009.1"/>
</dbReference>
<dbReference type="Proteomes" id="UP000232003">
    <property type="component" value="Plasmid pNFSY08"/>
</dbReference>
<gene>
    <name evidence="3" type="ORF">COO91_10439</name>
</gene>
<accession>A0A2K8T940</accession>
<dbReference type="InterPro" id="IPR052344">
    <property type="entry name" value="Transposase-related"/>
</dbReference>
<keyword evidence="3" id="KW-0614">Plasmid</keyword>
<keyword evidence="4" id="KW-1185">Reference proteome</keyword>
<feature type="region of interest" description="Disordered" evidence="1">
    <location>
        <begin position="50"/>
        <end position="104"/>
    </location>
</feature>
<dbReference type="CDD" id="cd14686">
    <property type="entry name" value="bZIP"/>
    <property type="match status" value="1"/>
</dbReference>
<dbReference type="AlphaFoldDB" id="A0A2K8T940"/>
<sequence length="558" mass="64072">MTQKLLESEKSVEDLLQAVEPKGIADESMRRTVEILLNLIEELNSKVKKLESENQRLRDENNRLKREQGQPDIKAKNKKGELGDHSSEKERQRPKKHSKGSKNESIKIDREKILEYPLELLPADAQFKGYEEVIVQDITLTTDNVLFRKQKYYSPSEGRTYLAELPCGYEGEFGPGIKTLVISLYYGGNMTQGKLLEFLEDIGISISAGYLSNLLIKNHTEFESEKSVVYASGLESSPWQHFDQTGARVGGVNYTTNVVCNPLYTIYLTTAKKDRLSVVKVLQNGRELELILNQLTYNLLDTFQLPTKWKNALKLLPQETVFSETEFNTLLDTYLPKLGSQQQARIMEAAAIAFYHQQTDWPVVQTLVCDDAPQFKLLTDNIALCWVHEGRHYKKLTPYVACHQKALDKFLDDFWDYYRDLLAYKDAPSEKTAEKLRSEFWKLFDSDSGYQQLDERKRLTLLKSSELLYVLEHPELPLHNNPAELAARTMVQRRNISYATQTLEGTKAWDTFMSLVATTRQLGISFFEYVRDRISQLGHIPSLATIIRKQSSLNSLRG</sequence>
<evidence type="ECO:0000313" key="4">
    <source>
        <dbReference type="Proteomes" id="UP000232003"/>
    </source>
</evidence>
<dbReference type="PANTHER" id="PTHR33678">
    <property type="entry name" value="BLL1576 PROTEIN"/>
    <property type="match status" value="1"/>
</dbReference>
<dbReference type="OrthoDB" id="166580at2"/>
<dbReference type="EMBL" id="CP024793">
    <property type="protein sequence ID" value="AUB44216.1"/>
    <property type="molecule type" value="Genomic_DNA"/>
</dbReference>
<geneLocation type="plasmid" evidence="4">
    <name>pnfsy08</name>
</geneLocation>
<evidence type="ECO:0000256" key="1">
    <source>
        <dbReference type="SAM" id="MobiDB-lite"/>
    </source>
</evidence>
<organism evidence="3 4">
    <name type="scientific">Nostoc flagelliforme CCNUN1</name>
    <dbReference type="NCBI Taxonomy" id="2038116"/>
    <lineage>
        <taxon>Bacteria</taxon>
        <taxon>Bacillati</taxon>
        <taxon>Cyanobacteriota</taxon>
        <taxon>Cyanophyceae</taxon>
        <taxon>Nostocales</taxon>
        <taxon>Nostocaceae</taxon>
        <taxon>Nostoc</taxon>
    </lineage>
</organism>
<name>A0A2K8T940_9NOSO</name>
<proteinExistence type="predicted"/>
<dbReference type="InterPro" id="IPR004291">
    <property type="entry name" value="Transposase_IS66_central"/>
</dbReference>
<evidence type="ECO:0000313" key="3">
    <source>
        <dbReference type="EMBL" id="AUB44216.1"/>
    </source>
</evidence>
<feature type="domain" description="Transposase IS66 central" evidence="2">
    <location>
        <begin position="367"/>
        <end position="507"/>
    </location>
</feature>
<evidence type="ECO:0000259" key="2">
    <source>
        <dbReference type="Pfam" id="PF03050"/>
    </source>
</evidence>
<dbReference type="KEGG" id="nfl:COO91_10439"/>
<feature type="compositionally biased region" description="Basic and acidic residues" evidence="1">
    <location>
        <begin position="50"/>
        <end position="91"/>
    </location>
</feature>